<dbReference type="SUPFAM" id="SSF52540">
    <property type="entry name" value="P-loop containing nucleoside triphosphate hydrolases"/>
    <property type="match status" value="1"/>
</dbReference>
<dbReference type="InterPro" id="IPR027417">
    <property type="entry name" value="P-loop_NTPase"/>
</dbReference>
<proteinExistence type="predicted"/>
<dbReference type="EMBL" id="CP017157">
    <property type="protein sequence ID" value="AOP46987.1"/>
    <property type="molecule type" value="Genomic_DNA"/>
</dbReference>
<feature type="domain" description="HTH luxR-type" evidence="3">
    <location>
        <begin position="867"/>
        <end position="935"/>
    </location>
</feature>
<evidence type="ECO:0000313" key="5">
    <source>
        <dbReference type="Proteomes" id="UP000094094"/>
    </source>
</evidence>
<dbReference type="InterPro" id="IPR036388">
    <property type="entry name" value="WH-like_DNA-bd_sf"/>
</dbReference>
<dbReference type="SUPFAM" id="SSF48452">
    <property type="entry name" value="TPR-like"/>
    <property type="match status" value="1"/>
</dbReference>
<keyword evidence="2" id="KW-0067">ATP-binding</keyword>
<dbReference type="SMART" id="SM00421">
    <property type="entry name" value="HTH_LUXR"/>
    <property type="match status" value="1"/>
</dbReference>
<accession>A0A1D7VJT3</accession>
<dbReference type="Pfam" id="PF00196">
    <property type="entry name" value="GerE"/>
    <property type="match status" value="1"/>
</dbReference>
<dbReference type="SUPFAM" id="SSF46894">
    <property type="entry name" value="C-terminal effector domain of the bipartite response regulators"/>
    <property type="match status" value="1"/>
</dbReference>
<evidence type="ECO:0000259" key="3">
    <source>
        <dbReference type="PROSITE" id="PS50043"/>
    </source>
</evidence>
<dbReference type="CDD" id="cd06170">
    <property type="entry name" value="LuxR_C_like"/>
    <property type="match status" value="1"/>
</dbReference>
<dbReference type="PROSITE" id="PS00622">
    <property type="entry name" value="HTH_LUXR_1"/>
    <property type="match status" value="1"/>
</dbReference>
<dbReference type="AlphaFoldDB" id="A0A1D7VJT3"/>
<dbReference type="PANTHER" id="PTHR16305:SF35">
    <property type="entry name" value="TRANSCRIPTIONAL ACTIVATOR DOMAIN"/>
    <property type="match status" value="1"/>
</dbReference>
<evidence type="ECO:0000256" key="1">
    <source>
        <dbReference type="ARBA" id="ARBA00022741"/>
    </source>
</evidence>
<dbReference type="GO" id="GO:0003677">
    <property type="term" value="F:DNA binding"/>
    <property type="evidence" value="ECO:0007669"/>
    <property type="project" value="InterPro"/>
</dbReference>
<organism evidence="4 5">
    <name type="scientific">Streptomyces lydicus</name>
    <dbReference type="NCBI Taxonomy" id="47763"/>
    <lineage>
        <taxon>Bacteria</taxon>
        <taxon>Bacillati</taxon>
        <taxon>Actinomycetota</taxon>
        <taxon>Actinomycetes</taxon>
        <taxon>Kitasatosporales</taxon>
        <taxon>Streptomycetaceae</taxon>
        <taxon>Streptomyces</taxon>
    </lineage>
</organism>
<dbReference type="InterPro" id="IPR000792">
    <property type="entry name" value="Tscrpt_reg_LuxR_C"/>
</dbReference>
<dbReference type="GO" id="GO:0005737">
    <property type="term" value="C:cytoplasm"/>
    <property type="evidence" value="ECO:0007669"/>
    <property type="project" value="TreeGrafter"/>
</dbReference>
<keyword evidence="5" id="KW-1185">Reference proteome</keyword>
<dbReference type="GO" id="GO:0004016">
    <property type="term" value="F:adenylate cyclase activity"/>
    <property type="evidence" value="ECO:0007669"/>
    <property type="project" value="TreeGrafter"/>
</dbReference>
<dbReference type="Gene3D" id="1.25.40.10">
    <property type="entry name" value="Tetratricopeptide repeat domain"/>
    <property type="match status" value="1"/>
</dbReference>
<dbReference type="PRINTS" id="PR00038">
    <property type="entry name" value="HTHLUXR"/>
</dbReference>
<dbReference type="PROSITE" id="PS50043">
    <property type="entry name" value="HTH_LUXR_2"/>
    <property type="match status" value="1"/>
</dbReference>
<dbReference type="Pfam" id="PF13191">
    <property type="entry name" value="AAA_16"/>
    <property type="match status" value="1"/>
</dbReference>
<reference evidence="4 5" key="1">
    <citation type="submission" date="2016-09" db="EMBL/GenBank/DDBJ databases">
        <title>Complete genome sequencing of Streptomyces lydicus 103 and metabolic pathways analysis of antibiotic biosynthesis.</title>
        <authorList>
            <person name="Jia N."/>
            <person name="Ding M.-Z."/>
            <person name="Gao F."/>
            <person name="Yuan Y.-J."/>
        </authorList>
    </citation>
    <scope>NUCLEOTIDE SEQUENCE [LARGE SCALE GENOMIC DNA]</scope>
    <source>
        <strain evidence="4 5">103</strain>
    </source>
</reference>
<keyword evidence="1" id="KW-0547">Nucleotide-binding</keyword>
<name>A0A1D7VJT3_9ACTN</name>
<dbReference type="KEGG" id="slc:SL103_12630"/>
<sequence length="944" mass="101616">MTLVGRKEELAVLRRMFADVQCGRGGVIIVTGSAALGKTGMLHAAAEQALQSGARWLSATACSSEQLLPLGVMSQLLRSAPLDEPATRRAEQLLGEGVEPAAVGGPDASEGRSARIHQGLCEVLLTLAAETPLVITVDDVHQADAASMRCLSHLTRRLRSARIMVVLSKQLEAEPDLTPYTDMSREPHVGHLGLRPLTEPEVAGLLGRRFDDDAARRLAPAVFAVSGGNPLLATVLADATGSARAGRTGRAPVPAEPVVDEMFRQAVLTCLRRGDAKTGRVARALAVLDDAWSFDVLCRALDIDTLCAERAVRILEAAGLLVAGRFRHPAMRSAILDGMPAAERALLHRRCARLLHDTGSPALDIARQLIGAGGAPDPSAVPVLREAAEQALAGDDAATAIRCLELAHRAALDHRQHVAVIADLARAELRVNLPAATRHLRSLLAPARDPRLRSAGVLAVIRRHLLWSVEERQAVEALRAPGPSGAGEDRQLATERQLTRMWLGCTFPSLLEDFPAYPAEPAPDGSTPATIALNPELLAATLLSTALRDEDGKDVVADAEHILQNAALGDHTFEMLAFAILALFHSDRLDKAAVWCRSLQAQAVARRAPTWQAVFAALQAQIALRQGELSAAEEHARTALRLIPRRIWGPFGFLASGAVALACTAMGKDTEAADQLTGSLPETAFDSLYGLYHLHARGQHHLANNRLQAALGDFLACGELMTAWGVDVPTLVPWRSAAAEVLIQLGDRARARELLDEQLARPRANSPRLRGTTLRLRAATVELQRRPALLTEAVEELQSAHNPYELARALADLGDAHRALGAAGRARMVSRQAWNAARHCQAEPLLRRLKPSPGAEEVDRPLRVQAGPADIASLSSAERRVATLATLGYTNREISRKLHITVSTVEQHLTRVYRKLNVRHRTEIPSDLDLVVDSRRVGAERPVG</sequence>
<dbReference type="Proteomes" id="UP000094094">
    <property type="component" value="Chromosome"/>
</dbReference>
<dbReference type="InterPro" id="IPR041664">
    <property type="entry name" value="AAA_16"/>
</dbReference>
<dbReference type="InterPro" id="IPR016032">
    <property type="entry name" value="Sig_transdc_resp-reg_C-effctor"/>
</dbReference>
<evidence type="ECO:0000256" key="2">
    <source>
        <dbReference type="ARBA" id="ARBA00022840"/>
    </source>
</evidence>
<evidence type="ECO:0000313" key="4">
    <source>
        <dbReference type="EMBL" id="AOP46987.1"/>
    </source>
</evidence>
<dbReference type="InterPro" id="IPR011990">
    <property type="entry name" value="TPR-like_helical_dom_sf"/>
</dbReference>
<protein>
    <recommendedName>
        <fullName evidence="3">HTH luxR-type domain-containing protein</fullName>
    </recommendedName>
</protein>
<dbReference type="Gene3D" id="1.10.10.10">
    <property type="entry name" value="Winged helix-like DNA-binding domain superfamily/Winged helix DNA-binding domain"/>
    <property type="match status" value="1"/>
</dbReference>
<dbReference type="GO" id="GO:0005524">
    <property type="term" value="F:ATP binding"/>
    <property type="evidence" value="ECO:0007669"/>
    <property type="project" value="UniProtKB-KW"/>
</dbReference>
<dbReference type="GO" id="GO:0006355">
    <property type="term" value="P:regulation of DNA-templated transcription"/>
    <property type="evidence" value="ECO:0007669"/>
    <property type="project" value="InterPro"/>
</dbReference>
<gene>
    <name evidence="4" type="ORF">SL103_12630</name>
</gene>
<dbReference type="PANTHER" id="PTHR16305">
    <property type="entry name" value="TESTICULAR SOLUBLE ADENYLYL CYCLASE"/>
    <property type="match status" value="1"/>
</dbReference>